<evidence type="ECO:0000313" key="1">
    <source>
        <dbReference type="EMBL" id="VAW20616.1"/>
    </source>
</evidence>
<proteinExistence type="predicted"/>
<reference evidence="1" key="1">
    <citation type="submission" date="2018-06" db="EMBL/GenBank/DDBJ databases">
        <authorList>
            <person name="Zhirakovskaya E."/>
        </authorList>
    </citation>
    <scope>NUCLEOTIDE SEQUENCE</scope>
</reference>
<gene>
    <name evidence="1" type="ORF">MNBD_ALPHA12-1052</name>
</gene>
<sequence>MQKMEYNFCAAPANRVRICPHEMAPELPIRAQYEQTGFARQFTGTAYPWSVFFEKWIPLVRLDKRDKTKTQELGVLIQQKRILFWIKTV</sequence>
<name>A0A3B0UM01_9ZZZZ</name>
<protein>
    <submittedName>
        <fullName evidence="1">Uncharacterized protein</fullName>
    </submittedName>
</protein>
<organism evidence="1">
    <name type="scientific">hydrothermal vent metagenome</name>
    <dbReference type="NCBI Taxonomy" id="652676"/>
    <lineage>
        <taxon>unclassified sequences</taxon>
        <taxon>metagenomes</taxon>
        <taxon>ecological metagenomes</taxon>
    </lineage>
</organism>
<dbReference type="AlphaFoldDB" id="A0A3B0UM01"/>
<dbReference type="EMBL" id="UOEO01000143">
    <property type="protein sequence ID" value="VAW20616.1"/>
    <property type="molecule type" value="Genomic_DNA"/>
</dbReference>
<accession>A0A3B0UM01</accession>